<dbReference type="FunFam" id="3.40.50.2300:FF:000001">
    <property type="entry name" value="DNA-binding response regulator PhoB"/>
    <property type="match status" value="1"/>
</dbReference>
<dbReference type="InterPro" id="IPR011006">
    <property type="entry name" value="CheY-like_superfamily"/>
</dbReference>
<evidence type="ECO:0000256" key="1">
    <source>
        <dbReference type="ARBA" id="ARBA00022553"/>
    </source>
</evidence>
<dbReference type="SMART" id="SM00448">
    <property type="entry name" value="REC"/>
    <property type="match status" value="1"/>
</dbReference>
<dbReference type="Gene3D" id="3.40.50.2300">
    <property type="match status" value="1"/>
</dbReference>
<evidence type="ECO:0000259" key="6">
    <source>
        <dbReference type="PROSITE" id="PS50110"/>
    </source>
</evidence>
<organism evidence="7">
    <name type="scientific">marine sediment metagenome</name>
    <dbReference type="NCBI Taxonomy" id="412755"/>
    <lineage>
        <taxon>unclassified sequences</taxon>
        <taxon>metagenomes</taxon>
        <taxon>ecological metagenomes</taxon>
    </lineage>
</organism>
<dbReference type="PANTHER" id="PTHR44591">
    <property type="entry name" value="STRESS RESPONSE REGULATOR PROTEIN 1"/>
    <property type="match status" value="1"/>
</dbReference>
<keyword evidence="3" id="KW-0805">Transcription regulation</keyword>
<dbReference type="InterPro" id="IPR001789">
    <property type="entry name" value="Sig_transdc_resp-reg_receiver"/>
</dbReference>
<dbReference type="Pfam" id="PF00072">
    <property type="entry name" value="Response_reg"/>
    <property type="match status" value="1"/>
</dbReference>
<dbReference type="GO" id="GO:0000160">
    <property type="term" value="P:phosphorelay signal transduction system"/>
    <property type="evidence" value="ECO:0007669"/>
    <property type="project" value="UniProtKB-KW"/>
</dbReference>
<dbReference type="EMBL" id="LAZR01015942">
    <property type="protein sequence ID" value="KKM06658.1"/>
    <property type="molecule type" value="Genomic_DNA"/>
</dbReference>
<gene>
    <name evidence="7" type="ORF">LCGC14_1741780</name>
</gene>
<keyword evidence="1" id="KW-0597">Phosphoprotein</keyword>
<dbReference type="PROSITE" id="PS50110">
    <property type="entry name" value="RESPONSE_REGULATORY"/>
    <property type="match status" value="1"/>
</dbReference>
<evidence type="ECO:0000313" key="7">
    <source>
        <dbReference type="EMBL" id="KKM06658.1"/>
    </source>
</evidence>
<reference evidence="7" key="1">
    <citation type="journal article" date="2015" name="Nature">
        <title>Complex archaea that bridge the gap between prokaryotes and eukaryotes.</title>
        <authorList>
            <person name="Spang A."/>
            <person name="Saw J.H."/>
            <person name="Jorgensen S.L."/>
            <person name="Zaremba-Niedzwiedzka K."/>
            <person name="Martijn J."/>
            <person name="Lind A.E."/>
            <person name="van Eijk R."/>
            <person name="Schleper C."/>
            <person name="Guy L."/>
            <person name="Ettema T.J."/>
        </authorList>
    </citation>
    <scope>NUCLEOTIDE SEQUENCE</scope>
</reference>
<dbReference type="SUPFAM" id="SSF52172">
    <property type="entry name" value="CheY-like"/>
    <property type="match status" value="1"/>
</dbReference>
<evidence type="ECO:0000256" key="2">
    <source>
        <dbReference type="ARBA" id="ARBA00023012"/>
    </source>
</evidence>
<evidence type="ECO:0000256" key="4">
    <source>
        <dbReference type="ARBA" id="ARBA00023125"/>
    </source>
</evidence>
<evidence type="ECO:0000256" key="3">
    <source>
        <dbReference type="ARBA" id="ARBA00023015"/>
    </source>
</evidence>
<keyword evidence="4" id="KW-0238">DNA-binding</keyword>
<keyword evidence="2" id="KW-0902">Two-component regulatory system</keyword>
<accession>A0A0F9K656</accession>
<dbReference type="AlphaFoldDB" id="A0A0F9K656"/>
<comment type="caution">
    <text evidence="7">The sequence shown here is derived from an EMBL/GenBank/DDBJ whole genome shotgun (WGS) entry which is preliminary data.</text>
</comment>
<feature type="domain" description="Response regulatory" evidence="6">
    <location>
        <begin position="2"/>
        <end position="113"/>
    </location>
</feature>
<proteinExistence type="predicted"/>
<name>A0A0F9K656_9ZZZZ</name>
<dbReference type="CDD" id="cd17554">
    <property type="entry name" value="REC_TrrA-like"/>
    <property type="match status" value="1"/>
</dbReference>
<dbReference type="PANTHER" id="PTHR44591:SF18">
    <property type="entry name" value="REGULATORY PROTEIN"/>
    <property type="match status" value="1"/>
</dbReference>
<sequence>MKILVVDDDSHILKLYKLELEEDGYEVVTAANGQEAMERFDSDEPDLVTLDILMPDIDGISLLRQMKEKKPRLPIIMSTAYDYRDDFAVWASEAYMVKSADLSEMKEMIKKLLAKK</sequence>
<keyword evidence="5" id="KW-0804">Transcription</keyword>
<evidence type="ECO:0000256" key="5">
    <source>
        <dbReference type="ARBA" id="ARBA00023163"/>
    </source>
</evidence>
<protein>
    <recommendedName>
        <fullName evidence="6">Response regulatory domain-containing protein</fullName>
    </recommendedName>
</protein>
<dbReference type="InterPro" id="IPR050595">
    <property type="entry name" value="Bact_response_regulator"/>
</dbReference>
<dbReference type="GO" id="GO:0003677">
    <property type="term" value="F:DNA binding"/>
    <property type="evidence" value="ECO:0007669"/>
    <property type="project" value="UniProtKB-KW"/>
</dbReference>